<reference evidence="2" key="1">
    <citation type="submission" date="2022-03" db="EMBL/GenBank/DDBJ databases">
        <authorList>
            <person name="Lindestad O."/>
        </authorList>
    </citation>
    <scope>NUCLEOTIDE SEQUENCE</scope>
</reference>
<dbReference type="OrthoDB" id="26491at2759"/>
<dbReference type="AlphaFoldDB" id="A0A8S4S6B6"/>
<comment type="caution">
    <text evidence="2">The sequence shown here is derived from an EMBL/GenBank/DDBJ whole genome shotgun (WGS) entry which is preliminary data.</text>
</comment>
<keyword evidence="1" id="KW-1133">Transmembrane helix</keyword>
<keyword evidence="1" id="KW-0472">Membrane</keyword>
<feature type="transmembrane region" description="Helical" evidence="1">
    <location>
        <begin position="55"/>
        <end position="71"/>
    </location>
</feature>
<proteinExistence type="predicted"/>
<evidence type="ECO:0000256" key="1">
    <source>
        <dbReference type="SAM" id="Phobius"/>
    </source>
</evidence>
<name>A0A8S4S6B6_9NEOP</name>
<accession>A0A8S4S6B6</accession>
<keyword evidence="1" id="KW-0812">Transmembrane</keyword>
<evidence type="ECO:0000313" key="3">
    <source>
        <dbReference type="Proteomes" id="UP000838756"/>
    </source>
</evidence>
<protein>
    <submittedName>
        <fullName evidence="2">Jg13360 protein</fullName>
    </submittedName>
</protein>
<dbReference type="EMBL" id="CAKXAJ010025922">
    <property type="protein sequence ID" value="CAH2245997.1"/>
    <property type="molecule type" value="Genomic_DNA"/>
</dbReference>
<organism evidence="2 3">
    <name type="scientific">Pararge aegeria aegeria</name>
    <dbReference type="NCBI Taxonomy" id="348720"/>
    <lineage>
        <taxon>Eukaryota</taxon>
        <taxon>Metazoa</taxon>
        <taxon>Ecdysozoa</taxon>
        <taxon>Arthropoda</taxon>
        <taxon>Hexapoda</taxon>
        <taxon>Insecta</taxon>
        <taxon>Pterygota</taxon>
        <taxon>Neoptera</taxon>
        <taxon>Endopterygota</taxon>
        <taxon>Lepidoptera</taxon>
        <taxon>Glossata</taxon>
        <taxon>Ditrysia</taxon>
        <taxon>Papilionoidea</taxon>
        <taxon>Nymphalidae</taxon>
        <taxon>Satyrinae</taxon>
        <taxon>Satyrini</taxon>
        <taxon>Parargina</taxon>
        <taxon>Pararge</taxon>
    </lineage>
</organism>
<gene>
    <name evidence="2" type="primary">jg13360</name>
    <name evidence="2" type="ORF">PAEG_LOCUS21273</name>
</gene>
<dbReference type="Proteomes" id="UP000838756">
    <property type="component" value="Unassembled WGS sequence"/>
</dbReference>
<evidence type="ECO:0000313" key="2">
    <source>
        <dbReference type="EMBL" id="CAH2245997.1"/>
    </source>
</evidence>
<sequence>MVRLTEPDDEDIEIALCVNAGELLDAKVAFQLALGNIEPFTLKKMDSWDPDHRDVAVNISILFYLLFLPIIKEKRK</sequence>
<keyword evidence="3" id="KW-1185">Reference proteome</keyword>